<dbReference type="Proteomes" id="UP000001338">
    <property type="component" value="Unassembled WGS sequence"/>
</dbReference>
<accession>A0A828YUZ9</accession>
<protein>
    <submittedName>
        <fullName evidence="1">Uncharacterized protein</fullName>
    </submittedName>
</protein>
<dbReference type="EMBL" id="AFLV02000081">
    <property type="protein sequence ID" value="EKR62277.1"/>
    <property type="molecule type" value="Genomic_DNA"/>
</dbReference>
<organism evidence="1 2">
    <name type="scientific">Leptospira weilii str. 2006001853</name>
    <dbReference type="NCBI Taxonomy" id="1001589"/>
    <lineage>
        <taxon>Bacteria</taxon>
        <taxon>Pseudomonadati</taxon>
        <taxon>Spirochaetota</taxon>
        <taxon>Spirochaetia</taxon>
        <taxon>Leptospirales</taxon>
        <taxon>Leptospiraceae</taxon>
        <taxon>Leptospira</taxon>
    </lineage>
</organism>
<reference evidence="1 2" key="1">
    <citation type="submission" date="2012-10" db="EMBL/GenBank/DDBJ databases">
        <authorList>
            <person name="Harkins D.M."/>
            <person name="Durkin A.S."/>
            <person name="Brinkac L.M."/>
            <person name="Haft D.H."/>
            <person name="Selengut J.D."/>
            <person name="Sanka R."/>
            <person name="DePew J."/>
            <person name="Purushe J."/>
            <person name="Whelen A.C."/>
            <person name="Vinetz J.M."/>
            <person name="Sutton G.G."/>
            <person name="Nierman W.C."/>
            <person name="Fouts D.E."/>
        </authorList>
    </citation>
    <scope>NUCLEOTIDE SEQUENCE [LARGE SCALE GENOMIC DNA]</scope>
    <source>
        <strain evidence="1 2">2006001853</strain>
    </source>
</reference>
<dbReference type="AlphaFoldDB" id="A0A828YUZ9"/>
<name>A0A828YUZ9_9LEPT</name>
<comment type="caution">
    <text evidence="1">The sequence shown here is derived from an EMBL/GenBank/DDBJ whole genome shotgun (WGS) entry which is preliminary data.</text>
</comment>
<gene>
    <name evidence="1" type="ORF">LEP1GSC036_1519</name>
</gene>
<evidence type="ECO:0000313" key="2">
    <source>
        <dbReference type="Proteomes" id="UP000001338"/>
    </source>
</evidence>
<sequence>MDRADFGEGLLCYLSFMYIQYICYDFVYPKLGSSLQSVKQHVLVDRCQMSGFY</sequence>
<evidence type="ECO:0000313" key="1">
    <source>
        <dbReference type="EMBL" id="EKR62277.1"/>
    </source>
</evidence>
<proteinExistence type="predicted"/>